<reference evidence="1 2" key="1">
    <citation type="submission" date="2017-05" db="EMBL/GenBank/DDBJ databases">
        <authorList>
            <person name="Song R."/>
            <person name="Chenine A.L."/>
            <person name="Ruprecht R.M."/>
        </authorList>
    </citation>
    <scope>NUCLEOTIDE SEQUENCE [LARGE SCALE GENOMIC DNA]</scope>
    <source>
        <strain evidence="1 2">S567_C10_BS</strain>
    </source>
</reference>
<evidence type="ECO:0000313" key="2">
    <source>
        <dbReference type="Proteomes" id="UP000194857"/>
    </source>
</evidence>
<protein>
    <submittedName>
        <fullName evidence="1">Uncharacterized protein</fullName>
    </submittedName>
</protein>
<name>A0A241XSG3_PSEAI</name>
<accession>A0A241XSG3</accession>
<proteinExistence type="predicted"/>
<evidence type="ECO:0000313" key="1">
    <source>
        <dbReference type="EMBL" id="OTI63285.1"/>
    </source>
</evidence>
<organism evidence="1 2">
    <name type="scientific">Pseudomonas aeruginosa</name>
    <dbReference type="NCBI Taxonomy" id="287"/>
    <lineage>
        <taxon>Bacteria</taxon>
        <taxon>Pseudomonadati</taxon>
        <taxon>Pseudomonadota</taxon>
        <taxon>Gammaproteobacteria</taxon>
        <taxon>Pseudomonadales</taxon>
        <taxon>Pseudomonadaceae</taxon>
        <taxon>Pseudomonas</taxon>
    </lineage>
</organism>
<sequence length="170" mass="18382">MLDNYALNLVLHTAKDWASTNNGSFGRFFSLDQVDRQWLLDCSDADLQSLADLPTSIIQVNLDEIRPKELAGSAVMPTAEVAAISGILGAIAENIRSNVRVGMIAWGISSKTNADWLCNSSLKDRIALASQGKVTFSPRTPFNRIARQNQSGTDLMANLMRILSGGKVSG</sequence>
<comment type="caution">
    <text evidence="1">The sequence shown here is derived from an EMBL/GenBank/DDBJ whole genome shotgun (WGS) entry which is preliminary data.</text>
</comment>
<dbReference type="Proteomes" id="UP000194857">
    <property type="component" value="Unassembled WGS sequence"/>
</dbReference>
<dbReference type="RefSeq" id="WP_065327785.1">
    <property type="nucleotide sequence ID" value="NZ_JAREKE010000016.1"/>
</dbReference>
<gene>
    <name evidence="1" type="ORF">CAZ10_10675</name>
</gene>
<dbReference type="AlphaFoldDB" id="A0A241XSG3"/>
<dbReference type="EMBL" id="NFFZ01000004">
    <property type="protein sequence ID" value="OTI63285.1"/>
    <property type="molecule type" value="Genomic_DNA"/>
</dbReference>